<name>A0A9P7E3T5_9AGAM</name>
<protein>
    <submittedName>
        <fullName evidence="2">Uncharacterized protein</fullName>
    </submittedName>
</protein>
<dbReference type="OrthoDB" id="2680724at2759"/>
<evidence type="ECO:0000313" key="3">
    <source>
        <dbReference type="Proteomes" id="UP000719766"/>
    </source>
</evidence>
<evidence type="ECO:0000313" key="2">
    <source>
        <dbReference type="EMBL" id="KAG1810448.1"/>
    </source>
</evidence>
<feature type="region of interest" description="Disordered" evidence="1">
    <location>
        <begin position="149"/>
        <end position="181"/>
    </location>
</feature>
<dbReference type="GeneID" id="64595073"/>
<dbReference type="Proteomes" id="UP000719766">
    <property type="component" value="Unassembled WGS sequence"/>
</dbReference>
<proteinExistence type="predicted"/>
<feature type="compositionally biased region" description="Basic and acidic residues" evidence="1">
    <location>
        <begin position="149"/>
        <end position="160"/>
    </location>
</feature>
<feature type="compositionally biased region" description="Basic and acidic residues" evidence="1">
    <location>
        <begin position="170"/>
        <end position="181"/>
    </location>
</feature>
<accession>A0A9P7E3T5</accession>
<reference evidence="2" key="1">
    <citation type="journal article" date="2020" name="New Phytol.">
        <title>Comparative genomics reveals dynamic genome evolution in host specialist ectomycorrhizal fungi.</title>
        <authorList>
            <person name="Lofgren L.A."/>
            <person name="Nguyen N.H."/>
            <person name="Vilgalys R."/>
            <person name="Ruytinx J."/>
            <person name="Liao H.L."/>
            <person name="Branco S."/>
            <person name="Kuo A."/>
            <person name="LaButti K."/>
            <person name="Lipzen A."/>
            <person name="Andreopoulos W."/>
            <person name="Pangilinan J."/>
            <person name="Riley R."/>
            <person name="Hundley H."/>
            <person name="Na H."/>
            <person name="Barry K."/>
            <person name="Grigoriev I.V."/>
            <person name="Stajich J.E."/>
            <person name="Kennedy P.G."/>
        </authorList>
    </citation>
    <scope>NUCLEOTIDE SEQUENCE</scope>
    <source>
        <strain evidence="2">S12</strain>
    </source>
</reference>
<comment type="caution">
    <text evidence="2">The sequence shown here is derived from an EMBL/GenBank/DDBJ whole genome shotgun (WGS) entry which is preliminary data.</text>
</comment>
<dbReference type="EMBL" id="JABBWE010000001">
    <property type="protein sequence ID" value="KAG1810448.1"/>
    <property type="molecule type" value="Genomic_DNA"/>
</dbReference>
<sequence>DVLGEDQRIEIQSRLLSAASDSSPLENIVQLISAAVIIFEHSFYISDKRRYLQDKQKSGPSFHVALEQYMASPHAATVREAVSAAVQAYEEAVATAAHAYEEALATATHAYEEAVRTAVFPYQGKLPAWMVKLPIERFKRKAQEAFERSQEAKQSFERSQKAKQSSECSQAKEKESSCSQEAKAELFKVVLKIALDHRL</sequence>
<organism evidence="2 3">
    <name type="scientific">Suillus plorans</name>
    <dbReference type="NCBI Taxonomy" id="116603"/>
    <lineage>
        <taxon>Eukaryota</taxon>
        <taxon>Fungi</taxon>
        <taxon>Dikarya</taxon>
        <taxon>Basidiomycota</taxon>
        <taxon>Agaricomycotina</taxon>
        <taxon>Agaricomycetes</taxon>
        <taxon>Agaricomycetidae</taxon>
        <taxon>Boletales</taxon>
        <taxon>Suillineae</taxon>
        <taxon>Suillaceae</taxon>
        <taxon>Suillus</taxon>
    </lineage>
</organism>
<feature type="non-terminal residue" evidence="2">
    <location>
        <position position="199"/>
    </location>
</feature>
<gene>
    <name evidence="2" type="ORF">HD556DRAFT_1320548</name>
</gene>
<dbReference type="AlphaFoldDB" id="A0A9P7E3T5"/>
<dbReference type="RefSeq" id="XP_041168113.1">
    <property type="nucleotide sequence ID" value="XM_041301309.1"/>
</dbReference>
<evidence type="ECO:0000256" key="1">
    <source>
        <dbReference type="SAM" id="MobiDB-lite"/>
    </source>
</evidence>
<keyword evidence="3" id="KW-1185">Reference proteome</keyword>
<feature type="non-terminal residue" evidence="2">
    <location>
        <position position="1"/>
    </location>
</feature>